<proteinExistence type="inferred from homology"/>
<feature type="region of interest" description="Disordered" evidence="6">
    <location>
        <begin position="127"/>
        <end position="159"/>
    </location>
</feature>
<feature type="compositionally biased region" description="Polar residues" evidence="6">
    <location>
        <begin position="149"/>
        <end position="159"/>
    </location>
</feature>
<evidence type="ECO:0000256" key="6">
    <source>
        <dbReference type="SAM" id="MobiDB-lite"/>
    </source>
</evidence>
<keyword evidence="8" id="KW-1185">Reference proteome</keyword>
<comment type="cofactor">
    <cofactor evidence="5">
        <name>Ca(2+)</name>
        <dbReference type="ChEBI" id="CHEBI:29108"/>
    </cofactor>
</comment>
<dbReference type="InterPro" id="IPR044674">
    <property type="entry name" value="EDEM1/2/3"/>
</dbReference>
<reference evidence="7" key="1">
    <citation type="submission" date="2022-06" db="EMBL/GenBank/DDBJ databases">
        <title>Uncovering the hologenomic basis of an extraordinary plant invasion.</title>
        <authorList>
            <person name="Bieker V.C."/>
            <person name="Martin M.D."/>
            <person name="Gilbert T."/>
            <person name="Hodgins K."/>
            <person name="Battlay P."/>
            <person name="Petersen B."/>
            <person name="Wilson J."/>
        </authorList>
    </citation>
    <scope>NUCLEOTIDE SEQUENCE</scope>
    <source>
        <strain evidence="7">AA19_3_7</strain>
        <tissue evidence="7">Leaf</tissue>
    </source>
</reference>
<sequence length="159" mass="17506">MESFFLAETVKYLWLLFDLAAGPDNLVENGPYNTEGHLLPMTPRISLAREHCSYFGAYCKNSNFRPTSYTSNDGHQTNSSSRFQRGVGSTSYVTQYGFRKSTTSMSGIIKGLCPGLTHEQMYGLSYAPSPDMVPQEEPTDHVENGGGQSQSMVVLSDSP</sequence>
<comment type="similarity">
    <text evidence="2">Belongs to the glycosyl hydrolase 47 family.</text>
</comment>
<evidence type="ECO:0000313" key="8">
    <source>
        <dbReference type="Proteomes" id="UP001206925"/>
    </source>
</evidence>
<accession>A0AAD5CKM2</accession>
<dbReference type="PANTHER" id="PTHR45679:SF6">
    <property type="entry name" value="ER DEGRADATION-ENHANCING ALPHA-MANNOSIDASE-LIKE PROTEIN 2"/>
    <property type="match status" value="1"/>
</dbReference>
<feature type="binding site" evidence="5">
    <location>
        <position position="34"/>
    </location>
    <ligand>
        <name>Ca(2+)</name>
        <dbReference type="ChEBI" id="CHEBI:29108"/>
    </ligand>
</feature>
<comment type="caution">
    <text evidence="7">The sequence shown here is derived from an EMBL/GenBank/DDBJ whole genome shotgun (WGS) entry which is preliminary data.</text>
</comment>
<evidence type="ECO:0000256" key="1">
    <source>
        <dbReference type="ARBA" id="ARBA00004240"/>
    </source>
</evidence>
<dbReference type="SUPFAM" id="SSF48225">
    <property type="entry name" value="Seven-hairpin glycosidases"/>
    <property type="match status" value="1"/>
</dbReference>
<keyword evidence="3" id="KW-0256">Endoplasmic reticulum</keyword>
<dbReference type="GO" id="GO:0004571">
    <property type="term" value="F:mannosyl-oligosaccharide 1,2-alpha-mannosidase activity"/>
    <property type="evidence" value="ECO:0007669"/>
    <property type="project" value="InterPro"/>
</dbReference>
<keyword evidence="5" id="KW-0479">Metal-binding</keyword>
<evidence type="ECO:0000256" key="5">
    <source>
        <dbReference type="PIRSR" id="PIRSR601382-2"/>
    </source>
</evidence>
<organism evidence="7 8">
    <name type="scientific">Ambrosia artemisiifolia</name>
    <name type="common">Common ragweed</name>
    <dbReference type="NCBI Taxonomy" id="4212"/>
    <lineage>
        <taxon>Eukaryota</taxon>
        <taxon>Viridiplantae</taxon>
        <taxon>Streptophyta</taxon>
        <taxon>Embryophyta</taxon>
        <taxon>Tracheophyta</taxon>
        <taxon>Spermatophyta</taxon>
        <taxon>Magnoliopsida</taxon>
        <taxon>eudicotyledons</taxon>
        <taxon>Gunneridae</taxon>
        <taxon>Pentapetalae</taxon>
        <taxon>asterids</taxon>
        <taxon>campanulids</taxon>
        <taxon>Asterales</taxon>
        <taxon>Asteraceae</taxon>
        <taxon>Asteroideae</taxon>
        <taxon>Heliantheae alliance</taxon>
        <taxon>Heliantheae</taxon>
        <taxon>Ambrosia</taxon>
    </lineage>
</organism>
<evidence type="ECO:0000256" key="3">
    <source>
        <dbReference type="ARBA" id="ARBA00022824"/>
    </source>
</evidence>
<dbReference type="PANTHER" id="PTHR45679">
    <property type="entry name" value="ER DEGRADATION-ENHANCING ALPHA-MANNOSIDASE-LIKE PROTEIN 2"/>
    <property type="match status" value="1"/>
</dbReference>
<dbReference type="InterPro" id="IPR001382">
    <property type="entry name" value="Glyco_hydro_47"/>
</dbReference>
<protein>
    <submittedName>
        <fullName evidence="7">Uncharacterized protein</fullName>
    </submittedName>
</protein>
<dbReference type="EMBL" id="JAMZMK010007713">
    <property type="protein sequence ID" value="KAI7743573.1"/>
    <property type="molecule type" value="Genomic_DNA"/>
</dbReference>
<name>A0AAD5CKM2_AMBAR</name>
<keyword evidence="5" id="KW-0106">Calcium</keyword>
<dbReference type="Pfam" id="PF01532">
    <property type="entry name" value="Glyco_hydro_47"/>
    <property type="match status" value="1"/>
</dbReference>
<dbReference type="GO" id="GO:0044322">
    <property type="term" value="C:endoplasmic reticulum quality control compartment"/>
    <property type="evidence" value="ECO:0007669"/>
    <property type="project" value="GOC"/>
</dbReference>
<dbReference type="InterPro" id="IPR012341">
    <property type="entry name" value="6hp_glycosidase-like_sf"/>
</dbReference>
<evidence type="ECO:0000256" key="4">
    <source>
        <dbReference type="ARBA" id="ARBA00023180"/>
    </source>
</evidence>
<dbReference type="GO" id="GO:1904380">
    <property type="term" value="P:endoplasmic reticulum mannose trimming"/>
    <property type="evidence" value="ECO:0007669"/>
    <property type="project" value="InterPro"/>
</dbReference>
<dbReference type="AlphaFoldDB" id="A0AAD5CKM2"/>
<evidence type="ECO:0000313" key="7">
    <source>
        <dbReference type="EMBL" id="KAI7743573.1"/>
    </source>
</evidence>
<dbReference type="GO" id="GO:0016020">
    <property type="term" value="C:membrane"/>
    <property type="evidence" value="ECO:0007669"/>
    <property type="project" value="InterPro"/>
</dbReference>
<keyword evidence="4" id="KW-0325">Glycoprotein</keyword>
<dbReference type="InterPro" id="IPR036026">
    <property type="entry name" value="Seven-hairpin_glycosidases"/>
</dbReference>
<dbReference type="GO" id="GO:0005509">
    <property type="term" value="F:calcium ion binding"/>
    <property type="evidence" value="ECO:0007669"/>
    <property type="project" value="InterPro"/>
</dbReference>
<dbReference type="Gene3D" id="1.50.10.10">
    <property type="match status" value="1"/>
</dbReference>
<gene>
    <name evidence="7" type="ORF">M8C21_000772</name>
</gene>
<comment type="subcellular location">
    <subcellularLocation>
        <location evidence="1">Endoplasmic reticulum</location>
    </subcellularLocation>
</comment>
<evidence type="ECO:0000256" key="2">
    <source>
        <dbReference type="ARBA" id="ARBA00007658"/>
    </source>
</evidence>
<dbReference type="GO" id="GO:0005975">
    <property type="term" value="P:carbohydrate metabolic process"/>
    <property type="evidence" value="ECO:0007669"/>
    <property type="project" value="InterPro"/>
</dbReference>
<dbReference type="Proteomes" id="UP001206925">
    <property type="component" value="Unassembled WGS sequence"/>
</dbReference>